<evidence type="ECO:0000313" key="3">
    <source>
        <dbReference type="EMBL" id="PGG95275.1"/>
    </source>
</evidence>
<gene>
    <name evidence="3" type="ORF">AJ79_10150</name>
</gene>
<dbReference type="Proteomes" id="UP000223968">
    <property type="component" value="Unassembled WGS sequence"/>
</dbReference>
<sequence>MILSAILLFVFVSLALASPKYEARENLGLEFDEGPKKLPILKLPYATYRAARYDPIADIYHFNNIRFAAPPVGDLRFAKPAPPEPIPEIQDGKYGPGCMQELPFTLFGSDQLGKSPLALILSGVLSGLSGGASEDCLFLDLQVPGKAVREPEKHNLPVVVWIYGGAYTLGSKSMFTGAFGDFPFLPLYDGTGPIKASGGDIVFASMNYRLGAYGWLAGKTMEKEATPNLGLWDQRAALQWIQDFIHLVGGDKSKVSAWGESAGAGSIYHHLVGFGGKQDPLFSKAVMLSPAFQVLYDRHGGLEDTFQAFAEAAGCPGGDMKCLRAADPKAIAKANRQAIGVASEGTSNMGPAADGTLIRQLANLEYITGNYWNGVETLIVSHTSNEAELFSNPKVVTNDQFDDFVKSIIPSYVPSEALDIILSQYPPANLSGSPFKLVRDRTKAFVRDTSFTCNTRYVTEAFFGKTFNAQFSATLGIHGTDILAAFFDDAIPVNALNKTIPVNILPLFSGIASAYQGYLTSHAMHGDPNTARADPHLPPTIEWPRPTDTDGVFDNVMDIGDFGFSIIKDKQSAKAGESSCDFILELYKAATNLNGYAPPGAFLHSSLGPKVSEEDASANFTLIKTFR</sequence>
<organism evidence="3 4">
    <name type="scientific">Helicocarpus griseus UAMH5409</name>
    <dbReference type="NCBI Taxonomy" id="1447875"/>
    <lineage>
        <taxon>Eukaryota</taxon>
        <taxon>Fungi</taxon>
        <taxon>Dikarya</taxon>
        <taxon>Ascomycota</taxon>
        <taxon>Pezizomycotina</taxon>
        <taxon>Eurotiomycetes</taxon>
        <taxon>Eurotiomycetidae</taxon>
        <taxon>Onygenales</taxon>
        <taxon>Ajellomycetaceae</taxon>
        <taxon>Helicocarpus</taxon>
    </lineage>
</organism>
<dbReference type="Pfam" id="PF00135">
    <property type="entry name" value="COesterase"/>
    <property type="match status" value="1"/>
</dbReference>
<dbReference type="Gene3D" id="3.40.50.1820">
    <property type="entry name" value="alpha/beta hydrolase"/>
    <property type="match status" value="1"/>
</dbReference>
<accession>A0A2B7WF11</accession>
<dbReference type="InterPro" id="IPR002018">
    <property type="entry name" value="CarbesteraseB"/>
</dbReference>
<feature type="signal peptide" evidence="1">
    <location>
        <begin position="1"/>
        <end position="17"/>
    </location>
</feature>
<dbReference type="PANTHER" id="PTHR11559">
    <property type="entry name" value="CARBOXYLESTERASE"/>
    <property type="match status" value="1"/>
</dbReference>
<dbReference type="OrthoDB" id="408631at2759"/>
<keyword evidence="1" id="KW-0732">Signal</keyword>
<dbReference type="AlphaFoldDB" id="A0A2B7WF11"/>
<protein>
    <recommendedName>
        <fullName evidence="2">Carboxylesterase type B domain-containing protein</fullName>
    </recommendedName>
</protein>
<comment type="caution">
    <text evidence="3">The sequence shown here is derived from an EMBL/GenBank/DDBJ whole genome shotgun (WGS) entry which is preliminary data.</text>
</comment>
<evidence type="ECO:0000259" key="2">
    <source>
        <dbReference type="Pfam" id="PF00135"/>
    </source>
</evidence>
<dbReference type="SUPFAM" id="SSF53474">
    <property type="entry name" value="alpha/beta-Hydrolases"/>
    <property type="match status" value="1"/>
</dbReference>
<dbReference type="EMBL" id="PDNB01000368">
    <property type="protein sequence ID" value="PGG95275.1"/>
    <property type="molecule type" value="Genomic_DNA"/>
</dbReference>
<feature type="chain" id="PRO_5012609049" description="Carboxylesterase type B domain-containing protein" evidence="1">
    <location>
        <begin position="18"/>
        <end position="627"/>
    </location>
</feature>
<dbReference type="InterPro" id="IPR029058">
    <property type="entry name" value="AB_hydrolase_fold"/>
</dbReference>
<keyword evidence="4" id="KW-1185">Reference proteome</keyword>
<proteinExistence type="predicted"/>
<reference evidence="3 4" key="1">
    <citation type="submission" date="2017-10" db="EMBL/GenBank/DDBJ databases">
        <title>Comparative genomics in systemic dimorphic fungi from Ajellomycetaceae.</title>
        <authorList>
            <person name="Munoz J.F."/>
            <person name="Mcewen J.G."/>
            <person name="Clay O.K."/>
            <person name="Cuomo C.A."/>
        </authorList>
    </citation>
    <scope>NUCLEOTIDE SEQUENCE [LARGE SCALE GENOMIC DNA]</scope>
    <source>
        <strain evidence="3 4">UAMH5409</strain>
    </source>
</reference>
<name>A0A2B7WF11_9EURO</name>
<feature type="domain" description="Carboxylesterase type B" evidence="2">
    <location>
        <begin position="58"/>
        <end position="471"/>
    </location>
</feature>
<dbReference type="InterPro" id="IPR050309">
    <property type="entry name" value="Type-B_Carboxylest/Lipase"/>
</dbReference>
<evidence type="ECO:0000256" key="1">
    <source>
        <dbReference type="SAM" id="SignalP"/>
    </source>
</evidence>
<dbReference type="STRING" id="1447875.A0A2B7WF11"/>
<evidence type="ECO:0000313" key="4">
    <source>
        <dbReference type="Proteomes" id="UP000223968"/>
    </source>
</evidence>